<organism evidence="2 3">
    <name type="scientific">Tortispora caseinolytica NRRL Y-17796</name>
    <dbReference type="NCBI Taxonomy" id="767744"/>
    <lineage>
        <taxon>Eukaryota</taxon>
        <taxon>Fungi</taxon>
        <taxon>Dikarya</taxon>
        <taxon>Ascomycota</taxon>
        <taxon>Saccharomycotina</taxon>
        <taxon>Trigonopsidomycetes</taxon>
        <taxon>Trigonopsidales</taxon>
        <taxon>Trigonopsidaceae</taxon>
        <taxon>Tortispora</taxon>
    </lineage>
</organism>
<evidence type="ECO:0000313" key="3">
    <source>
        <dbReference type="Proteomes" id="UP000095023"/>
    </source>
</evidence>
<evidence type="ECO:0000313" key="2">
    <source>
        <dbReference type="EMBL" id="ODV90174.1"/>
    </source>
</evidence>
<dbReference type="PROSITE" id="PS51462">
    <property type="entry name" value="NUDIX"/>
    <property type="match status" value="1"/>
</dbReference>
<gene>
    <name evidence="2" type="ORF">CANCADRAFT_1906</name>
</gene>
<name>A0A1E4TEI7_9ASCO</name>
<dbReference type="PANTHER" id="PTHR12992">
    <property type="entry name" value="NUDIX HYDROLASE"/>
    <property type="match status" value="1"/>
</dbReference>
<sequence length="303" mass="34294">MDVERGLELIGKATYTELTEQCRHASVAIVLRKIQGTYEMLLIKRAMRKSDRWSGHVALPGGKRDPEDISDRDVAERETLEELGLDLKQYCEYIGALQPQRVVSSTASKPLMLLYPFVYLMTTPTDVRPSADEVAMSFWVPLTILIDLSARKDLRVSLTVRMKVSKWIKPLLHLLTGDMIFETVDVTSCAVDITYPIGQPASVDPLDLNLWGLTLYVLLGMLDFMAPRSIGSSTYLLPRLSHWDMRLVQLMRIRFRSPNINDAYPNLSQSEALEKCIFSIRSCANIAQCGRLAVILLIYALRK</sequence>
<dbReference type="Gene3D" id="3.90.79.10">
    <property type="entry name" value="Nucleoside Triphosphate Pyrophosphohydrolase"/>
    <property type="match status" value="1"/>
</dbReference>
<dbReference type="PANTHER" id="PTHR12992:SF44">
    <property type="entry name" value="NUDIX HYDROLASE DOMAIN-CONTAINING PROTEIN"/>
    <property type="match status" value="1"/>
</dbReference>
<accession>A0A1E4TEI7</accession>
<dbReference type="SUPFAM" id="SSF55811">
    <property type="entry name" value="Nudix"/>
    <property type="match status" value="1"/>
</dbReference>
<reference evidence="3" key="1">
    <citation type="submission" date="2016-02" db="EMBL/GenBank/DDBJ databases">
        <title>Comparative genomics of biotechnologically important yeasts.</title>
        <authorList>
            <consortium name="DOE Joint Genome Institute"/>
            <person name="Riley R."/>
            <person name="Haridas S."/>
            <person name="Wolfe K.H."/>
            <person name="Lopes M.R."/>
            <person name="Hittinger C.T."/>
            <person name="Goker M."/>
            <person name="Salamov A."/>
            <person name="Wisecaver J."/>
            <person name="Long T.M."/>
            <person name="Aerts A.L."/>
            <person name="Barry K."/>
            <person name="Choi C."/>
            <person name="Clum A."/>
            <person name="Coughlan A.Y."/>
            <person name="Deshpande S."/>
            <person name="Douglass A.P."/>
            <person name="Hanson S.J."/>
            <person name="Klenk H.-P."/>
            <person name="Labutti K."/>
            <person name="Lapidus A."/>
            <person name="Lindquist E."/>
            <person name="Lipzen A."/>
            <person name="Meier-Kolthoff J.P."/>
            <person name="Ohm R.A."/>
            <person name="Otillar R.P."/>
            <person name="Pangilinan J."/>
            <person name="Peng Y."/>
            <person name="Rokas A."/>
            <person name="Rosa C.A."/>
            <person name="Scheuner C."/>
            <person name="Sibirny A.A."/>
            <person name="Slot J.C."/>
            <person name="Stielow J.B."/>
            <person name="Sun H."/>
            <person name="Kurtzman C.P."/>
            <person name="Blackwell M."/>
            <person name="Jeffries T.W."/>
            <person name="Grigoriev I.V."/>
        </authorList>
    </citation>
    <scope>NUCLEOTIDE SEQUENCE [LARGE SCALE GENOMIC DNA]</scope>
    <source>
        <strain evidence="3">NRRL Y-17796</strain>
    </source>
</reference>
<dbReference type="EMBL" id="KV453842">
    <property type="protein sequence ID" value="ODV90174.1"/>
    <property type="molecule type" value="Genomic_DNA"/>
</dbReference>
<evidence type="ECO:0000259" key="1">
    <source>
        <dbReference type="PROSITE" id="PS51462"/>
    </source>
</evidence>
<dbReference type="OrthoDB" id="206213at2759"/>
<dbReference type="InterPro" id="IPR015797">
    <property type="entry name" value="NUDIX_hydrolase-like_dom_sf"/>
</dbReference>
<protein>
    <recommendedName>
        <fullName evidence="1">Nudix hydrolase domain-containing protein</fullName>
    </recommendedName>
</protein>
<feature type="domain" description="Nudix hydrolase" evidence="1">
    <location>
        <begin position="22"/>
        <end position="162"/>
    </location>
</feature>
<dbReference type="Proteomes" id="UP000095023">
    <property type="component" value="Unassembled WGS sequence"/>
</dbReference>
<dbReference type="InterPro" id="IPR000086">
    <property type="entry name" value="NUDIX_hydrolase_dom"/>
</dbReference>
<dbReference type="CDD" id="cd03426">
    <property type="entry name" value="NUDIX_CoAse_Nudt7"/>
    <property type="match status" value="1"/>
</dbReference>
<dbReference type="AlphaFoldDB" id="A0A1E4TEI7"/>
<dbReference type="Pfam" id="PF00293">
    <property type="entry name" value="NUDIX"/>
    <property type="match status" value="1"/>
</dbReference>
<proteinExistence type="predicted"/>
<keyword evidence="3" id="KW-1185">Reference proteome</keyword>
<dbReference type="GO" id="GO:0010945">
    <property type="term" value="F:coenzyme A diphosphatase activity"/>
    <property type="evidence" value="ECO:0007669"/>
    <property type="project" value="InterPro"/>
</dbReference>
<dbReference type="InterPro" id="IPR045121">
    <property type="entry name" value="CoAse"/>
</dbReference>